<evidence type="ECO:0000313" key="2">
    <source>
        <dbReference type="Proteomes" id="UP000606786"/>
    </source>
</evidence>
<dbReference type="AlphaFoldDB" id="A0A811V7A3"/>
<name>A0A811V7A3_CERCA</name>
<comment type="caution">
    <text evidence="1">The sequence shown here is derived from an EMBL/GenBank/DDBJ whole genome shotgun (WGS) entry which is preliminary data.</text>
</comment>
<proteinExistence type="predicted"/>
<reference evidence="1" key="1">
    <citation type="submission" date="2020-11" db="EMBL/GenBank/DDBJ databases">
        <authorList>
            <person name="Whitehead M."/>
        </authorList>
    </citation>
    <scope>NUCLEOTIDE SEQUENCE</scope>
    <source>
        <strain evidence="1">EGII</strain>
    </source>
</reference>
<organism evidence="1 2">
    <name type="scientific">Ceratitis capitata</name>
    <name type="common">Mediterranean fruit fly</name>
    <name type="synonym">Tephritis capitata</name>
    <dbReference type="NCBI Taxonomy" id="7213"/>
    <lineage>
        <taxon>Eukaryota</taxon>
        <taxon>Metazoa</taxon>
        <taxon>Ecdysozoa</taxon>
        <taxon>Arthropoda</taxon>
        <taxon>Hexapoda</taxon>
        <taxon>Insecta</taxon>
        <taxon>Pterygota</taxon>
        <taxon>Neoptera</taxon>
        <taxon>Endopterygota</taxon>
        <taxon>Diptera</taxon>
        <taxon>Brachycera</taxon>
        <taxon>Muscomorpha</taxon>
        <taxon>Tephritoidea</taxon>
        <taxon>Tephritidae</taxon>
        <taxon>Ceratitis</taxon>
        <taxon>Ceratitis</taxon>
    </lineage>
</organism>
<accession>A0A811V7A3</accession>
<evidence type="ECO:0000313" key="1">
    <source>
        <dbReference type="EMBL" id="CAD7005707.1"/>
    </source>
</evidence>
<dbReference type="Proteomes" id="UP000606786">
    <property type="component" value="Unassembled WGS sequence"/>
</dbReference>
<dbReference type="EMBL" id="CAJHJT010000034">
    <property type="protein sequence ID" value="CAD7005707.1"/>
    <property type="molecule type" value="Genomic_DNA"/>
</dbReference>
<gene>
    <name evidence="1" type="ORF">CCAP1982_LOCUS14059</name>
</gene>
<keyword evidence="2" id="KW-1185">Reference proteome</keyword>
<protein>
    <submittedName>
        <fullName evidence="1">(Mediterranean fruit fly) hypothetical protein</fullName>
    </submittedName>
</protein>
<sequence length="91" mass="9743">MIQNSRQVVSKLDWMTTWASRCIIAGYGSRGAVGDGGLGKELEAAATTTTTTIAMRQAQKRQPYADTYLHIVTVICRKLATNSGGMPPATP</sequence>